<evidence type="ECO:0000259" key="2">
    <source>
        <dbReference type="SMART" id="SM00470"/>
    </source>
</evidence>
<feature type="region of interest" description="Disordered" evidence="1">
    <location>
        <begin position="148"/>
        <end position="178"/>
    </location>
</feature>
<dbReference type="EMBL" id="NGPL01000015">
    <property type="protein sequence ID" value="OYS70504.1"/>
    <property type="molecule type" value="Genomic_DNA"/>
</dbReference>
<dbReference type="SMART" id="SM00470">
    <property type="entry name" value="ParB"/>
    <property type="match status" value="1"/>
</dbReference>
<dbReference type="Pfam" id="PF02195">
    <property type="entry name" value="ParB_N"/>
    <property type="match status" value="1"/>
</dbReference>
<dbReference type="SUPFAM" id="SSF110849">
    <property type="entry name" value="ParB/Sulfiredoxin"/>
    <property type="match status" value="1"/>
</dbReference>
<evidence type="ECO:0000313" key="3">
    <source>
        <dbReference type="EMBL" id="OYS70504.1"/>
    </source>
</evidence>
<sequence length="262" mass="29970">MTKRKQLQSFEYGTITRDRIKTADYNPRLIDDDNLKKLTKGIREHGLVTPLVWNKRTGILVSGHQRLAAADKIYRKKDYEVPVAIIDVDEKEEKTLNVQLNNPSMQGSWDLGALADLNADGISFDDMGFNKADIDFMYDGEVDFDGDASDELNGVADGDSSMDEQSVVSKRDTPFDEEVEDEKDKLADMSELNDEDGLEEFNKKKAEFRHKDNDNTIINFYTKVVFPSNEAKKDFYKKANIPANEEYITFDQVKRYFEGSDD</sequence>
<evidence type="ECO:0000256" key="1">
    <source>
        <dbReference type="SAM" id="MobiDB-lite"/>
    </source>
</evidence>
<protein>
    <submittedName>
        <fullName evidence="3">Nuclease</fullName>
    </submittedName>
</protein>
<organism evidence="3 4">
    <name type="scientific">Limosilactobacillus reuteri</name>
    <name type="common">Lactobacillus reuteri</name>
    <dbReference type="NCBI Taxonomy" id="1598"/>
    <lineage>
        <taxon>Bacteria</taxon>
        <taxon>Bacillati</taxon>
        <taxon>Bacillota</taxon>
        <taxon>Bacilli</taxon>
        <taxon>Lactobacillales</taxon>
        <taxon>Lactobacillaceae</taxon>
        <taxon>Limosilactobacillus</taxon>
    </lineage>
</organism>
<name>A0A256SUH3_LIMRT</name>
<reference evidence="3 4" key="2">
    <citation type="submission" date="2017-09" db="EMBL/GenBank/DDBJ databases">
        <title>Tripartite evolution among Lactobacillus johnsonii, Lactobacillus taiwanensis, Lactobacillus reuteri and their rodent host.</title>
        <authorList>
            <person name="Wang T."/>
            <person name="Knowles S."/>
            <person name="Cheng C."/>
        </authorList>
    </citation>
    <scope>NUCLEOTIDE SEQUENCE [LARGE SCALE GENOMIC DNA]</scope>
    <source>
        <strain evidence="3 4">114h</strain>
    </source>
</reference>
<accession>A0A256SUH3</accession>
<proteinExistence type="predicted"/>
<feature type="domain" description="ParB-like N-terminal" evidence="2">
    <location>
        <begin position="11"/>
        <end position="102"/>
    </location>
</feature>
<reference evidence="4" key="1">
    <citation type="submission" date="2017-05" db="EMBL/GenBank/DDBJ databases">
        <authorList>
            <person name="Lin X.B."/>
            <person name="Stothard P."/>
            <person name="Tasseva G."/>
            <person name="Walter J."/>
        </authorList>
    </citation>
    <scope>NUCLEOTIDE SEQUENCE [LARGE SCALE GENOMIC DNA]</scope>
    <source>
        <strain evidence="4">114h</strain>
    </source>
</reference>
<dbReference type="AlphaFoldDB" id="A0A256SUH3"/>
<gene>
    <name evidence="3" type="ORF">CBF96_02070</name>
</gene>
<dbReference type="RefSeq" id="WP_094536656.1">
    <property type="nucleotide sequence ID" value="NZ_NGPL01000015.1"/>
</dbReference>
<dbReference type="Gene3D" id="3.90.1530.10">
    <property type="entry name" value="Conserved hypothetical protein from pyrococcus furiosus pfu- 392566-001, ParB domain"/>
    <property type="match status" value="1"/>
</dbReference>
<evidence type="ECO:0000313" key="4">
    <source>
        <dbReference type="Proteomes" id="UP000215747"/>
    </source>
</evidence>
<dbReference type="InterPro" id="IPR003115">
    <property type="entry name" value="ParB_N"/>
</dbReference>
<dbReference type="Proteomes" id="UP000215747">
    <property type="component" value="Unassembled WGS sequence"/>
</dbReference>
<dbReference type="InterPro" id="IPR036086">
    <property type="entry name" value="ParB/Sulfiredoxin_sf"/>
</dbReference>
<comment type="caution">
    <text evidence="3">The sequence shown here is derived from an EMBL/GenBank/DDBJ whole genome shotgun (WGS) entry which is preliminary data.</text>
</comment>